<name>A0A2A2ICB4_9BACI</name>
<evidence type="ECO:0000313" key="3">
    <source>
        <dbReference type="Proteomes" id="UP000218887"/>
    </source>
</evidence>
<dbReference type="AlphaFoldDB" id="A0A2A2ICB4"/>
<gene>
    <name evidence="2" type="ORF">CIL05_14925</name>
</gene>
<accession>A0A2A2ICB4</accession>
<feature type="transmembrane region" description="Helical" evidence="1">
    <location>
        <begin position="7"/>
        <end position="30"/>
    </location>
</feature>
<protein>
    <submittedName>
        <fullName evidence="2">Uncharacterized protein</fullName>
    </submittedName>
</protein>
<evidence type="ECO:0000256" key="1">
    <source>
        <dbReference type="SAM" id="Phobius"/>
    </source>
</evidence>
<dbReference type="OrthoDB" id="2991152at2"/>
<keyword evidence="1" id="KW-0812">Transmembrane</keyword>
<dbReference type="Proteomes" id="UP000218887">
    <property type="component" value="Unassembled WGS sequence"/>
</dbReference>
<proteinExistence type="predicted"/>
<sequence>MSKKSLILYSTLSLIIGLFILPAILNWLGLPSGSDVLAFIFGEPNVINRIVVALIGIILLFLVTRGFYKEYKKAS</sequence>
<reference evidence="2 3" key="1">
    <citation type="submission" date="2017-08" db="EMBL/GenBank/DDBJ databases">
        <title>Virgibacillus indicus sp. nov. and Virgibacillus profoundi sp. nov, two moderately halophilic bacteria isolated from marine sediment by using the Microfluidic Streak Plate.</title>
        <authorList>
            <person name="Xu B."/>
            <person name="Hu B."/>
            <person name="Wang J."/>
            <person name="Zhu Y."/>
            <person name="Huang L."/>
            <person name="Du W."/>
            <person name="Huang Y."/>
        </authorList>
    </citation>
    <scope>NUCLEOTIDE SEQUENCE [LARGE SCALE GENOMIC DNA]</scope>
    <source>
        <strain evidence="2 3">IO3-P3-H5</strain>
    </source>
</reference>
<dbReference type="RefSeq" id="WP_095656354.1">
    <property type="nucleotide sequence ID" value="NZ_NPOA01000010.1"/>
</dbReference>
<evidence type="ECO:0000313" key="2">
    <source>
        <dbReference type="EMBL" id="PAV28914.1"/>
    </source>
</evidence>
<keyword evidence="1" id="KW-0472">Membrane</keyword>
<keyword evidence="3" id="KW-1185">Reference proteome</keyword>
<feature type="transmembrane region" description="Helical" evidence="1">
    <location>
        <begin position="50"/>
        <end position="68"/>
    </location>
</feature>
<comment type="caution">
    <text evidence="2">The sequence shown here is derived from an EMBL/GenBank/DDBJ whole genome shotgun (WGS) entry which is preliminary data.</text>
</comment>
<organism evidence="2 3">
    <name type="scientific">Virgibacillus profundi</name>
    <dbReference type="NCBI Taxonomy" id="2024555"/>
    <lineage>
        <taxon>Bacteria</taxon>
        <taxon>Bacillati</taxon>
        <taxon>Bacillota</taxon>
        <taxon>Bacilli</taxon>
        <taxon>Bacillales</taxon>
        <taxon>Bacillaceae</taxon>
        <taxon>Virgibacillus</taxon>
    </lineage>
</organism>
<keyword evidence="1" id="KW-1133">Transmembrane helix</keyword>
<dbReference type="EMBL" id="NPOA01000010">
    <property type="protein sequence ID" value="PAV28914.1"/>
    <property type="molecule type" value="Genomic_DNA"/>
</dbReference>